<dbReference type="GO" id="GO:0005524">
    <property type="term" value="F:ATP binding"/>
    <property type="evidence" value="ECO:0007669"/>
    <property type="project" value="InterPro"/>
</dbReference>
<dbReference type="InParanoid" id="A0A0V0QW42"/>
<accession>A0A0V0QW42</accession>
<dbReference type="Pfam" id="PF00069">
    <property type="entry name" value="Pkinase"/>
    <property type="match status" value="1"/>
</dbReference>
<dbReference type="Gene3D" id="3.30.200.20">
    <property type="entry name" value="Phosphorylase Kinase, domain 1"/>
    <property type="match status" value="1"/>
</dbReference>
<organism evidence="2 3">
    <name type="scientific">Pseudocohnilembus persalinus</name>
    <name type="common">Ciliate</name>
    <dbReference type="NCBI Taxonomy" id="266149"/>
    <lineage>
        <taxon>Eukaryota</taxon>
        <taxon>Sar</taxon>
        <taxon>Alveolata</taxon>
        <taxon>Ciliophora</taxon>
        <taxon>Intramacronucleata</taxon>
        <taxon>Oligohymenophorea</taxon>
        <taxon>Scuticociliatia</taxon>
        <taxon>Philasterida</taxon>
        <taxon>Pseudocohnilembidae</taxon>
        <taxon>Pseudocohnilembus</taxon>
    </lineage>
</organism>
<keyword evidence="3" id="KW-1185">Reference proteome</keyword>
<proteinExistence type="predicted"/>
<comment type="caution">
    <text evidence="2">The sequence shown here is derived from an EMBL/GenBank/DDBJ whole genome shotgun (WGS) entry which is preliminary data.</text>
</comment>
<dbReference type="SMART" id="SM00220">
    <property type="entry name" value="S_TKc"/>
    <property type="match status" value="1"/>
</dbReference>
<protein>
    <submittedName>
        <fullName evidence="2">Protein kinase-like domain</fullName>
    </submittedName>
</protein>
<dbReference type="PROSITE" id="PS50011">
    <property type="entry name" value="PROTEIN_KINASE_DOM"/>
    <property type="match status" value="1"/>
</dbReference>
<dbReference type="EMBL" id="LDAU01000096">
    <property type="protein sequence ID" value="KRX06420.1"/>
    <property type="molecule type" value="Genomic_DNA"/>
</dbReference>
<dbReference type="SUPFAM" id="SSF56112">
    <property type="entry name" value="Protein kinase-like (PK-like)"/>
    <property type="match status" value="1"/>
</dbReference>
<sequence length="263" mass="31779">MIPNISYRKEIFNKLNVKIFKIGSEKNPDCQIILKTIEHDIKNDKCLLECRQLKRENDFQYKNDSPYFLKHLTRIQKCQKFCKIYMEKADDDLFEYIFENQELIKYDQTIQIDILLNISKAILEVHRQKKSHNDIKLDNFFYFKKNQTIKLGDFGFCYDQYMEDQNDIIEYFSEKNKELLAPEVYSAVKTIQDNQEFDKQQYDKRIILNVNNNIQNKKINKKYEENQKNTTTLQQIKYGFGQSIFQNSQNMFGVRPRKKNDNF</sequence>
<dbReference type="Proteomes" id="UP000054937">
    <property type="component" value="Unassembled WGS sequence"/>
</dbReference>
<keyword evidence="2" id="KW-0808">Transferase</keyword>
<name>A0A0V0QW42_PSEPJ</name>
<dbReference type="AlphaFoldDB" id="A0A0V0QW42"/>
<keyword evidence="2" id="KW-0418">Kinase</keyword>
<dbReference type="InterPro" id="IPR000719">
    <property type="entry name" value="Prot_kinase_dom"/>
</dbReference>
<dbReference type="OrthoDB" id="4062651at2759"/>
<gene>
    <name evidence="2" type="ORF">PPERSA_05033</name>
</gene>
<dbReference type="InterPro" id="IPR011009">
    <property type="entry name" value="Kinase-like_dom_sf"/>
</dbReference>
<evidence type="ECO:0000313" key="2">
    <source>
        <dbReference type="EMBL" id="KRX06420.1"/>
    </source>
</evidence>
<dbReference type="GO" id="GO:0004672">
    <property type="term" value="F:protein kinase activity"/>
    <property type="evidence" value="ECO:0007669"/>
    <property type="project" value="InterPro"/>
</dbReference>
<feature type="domain" description="Protein kinase" evidence="1">
    <location>
        <begin position="1"/>
        <end position="263"/>
    </location>
</feature>
<reference evidence="2 3" key="1">
    <citation type="journal article" date="2015" name="Sci. Rep.">
        <title>Genome of the facultative scuticociliatosis pathogen Pseudocohnilembus persalinus provides insight into its virulence through horizontal gene transfer.</title>
        <authorList>
            <person name="Xiong J."/>
            <person name="Wang G."/>
            <person name="Cheng J."/>
            <person name="Tian M."/>
            <person name="Pan X."/>
            <person name="Warren A."/>
            <person name="Jiang C."/>
            <person name="Yuan D."/>
            <person name="Miao W."/>
        </authorList>
    </citation>
    <scope>NUCLEOTIDE SEQUENCE [LARGE SCALE GENOMIC DNA]</scope>
    <source>
        <strain evidence="2">36N120E</strain>
    </source>
</reference>
<evidence type="ECO:0000259" key="1">
    <source>
        <dbReference type="PROSITE" id="PS50011"/>
    </source>
</evidence>
<evidence type="ECO:0000313" key="3">
    <source>
        <dbReference type="Proteomes" id="UP000054937"/>
    </source>
</evidence>
<dbReference type="Gene3D" id="1.10.510.10">
    <property type="entry name" value="Transferase(Phosphotransferase) domain 1"/>
    <property type="match status" value="1"/>
</dbReference>